<evidence type="ECO:0000256" key="1">
    <source>
        <dbReference type="SAM" id="Phobius"/>
    </source>
</evidence>
<feature type="transmembrane region" description="Helical" evidence="1">
    <location>
        <begin position="120"/>
        <end position="145"/>
    </location>
</feature>
<evidence type="ECO:0000259" key="2">
    <source>
        <dbReference type="Pfam" id="PF20153"/>
    </source>
</evidence>
<sequence length="178" mass="19837">MAEASSPDPGSGSPYNRHYEPTAEIWKLYLKETEVEDKELAQLWQIGLDQLLIFGCKFSSRFSISQAGLFGAILTAFLIESRKDLRQDPLQEILQALRNDSATSTSELFRPTKSSLVVNAAWFSSLGLTLISAFAAVLVACQYVLTSALDCHGPRNCSSLRQCHQRETLPPWQQLTLK</sequence>
<dbReference type="InterPro" id="IPR045338">
    <property type="entry name" value="DUF6535"/>
</dbReference>
<name>A0AAD6VCU1_9AGAR</name>
<keyword evidence="1" id="KW-0812">Transmembrane</keyword>
<dbReference type="AlphaFoldDB" id="A0AAD6VCU1"/>
<evidence type="ECO:0000313" key="4">
    <source>
        <dbReference type="Proteomes" id="UP001219525"/>
    </source>
</evidence>
<protein>
    <recommendedName>
        <fullName evidence="2">DUF6535 domain-containing protein</fullName>
    </recommendedName>
</protein>
<reference evidence="3" key="1">
    <citation type="submission" date="2023-03" db="EMBL/GenBank/DDBJ databases">
        <title>Massive genome expansion in bonnet fungi (Mycena s.s.) driven by repeated elements and novel gene families across ecological guilds.</title>
        <authorList>
            <consortium name="Lawrence Berkeley National Laboratory"/>
            <person name="Harder C.B."/>
            <person name="Miyauchi S."/>
            <person name="Viragh M."/>
            <person name="Kuo A."/>
            <person name="Thoen E."/>
            <person name="Andreopoulos B."/>
            <person name="Lu D."/>
            <person name="Skrede I."/>
            <person name="Drula E."/>
            <person name="Henrissat B."/>
            <person name="Morin E."/>
            <person name="Kohler A."/>
            <person name="Barry K."/>
            <person name="LaButti K."/>
            <person name="Morin E."/>
            <person name="Salamov A."/>
            <person name="Lipzen A."/>
            <person name="Mereny Z."/>
            <person name="Hegedus B."/>
            <person name="Baldrian P."/>
            <person name="Stursova M."/>
            <person name="Weitz H."/>
            <person name="Taylor A."/>
            <person name="Grigoriev I.V."/>
            <person name="Nagy L.G."/>
            <person name="Martin F."/>
            <person name="Kauserud H."/>
        </authorList>
    </citation>
    <scope>NUCLEOTIDE SEQUENCE</scope>
    <source>
        <strain evidence="3">9144</strain>
    </source>
</reference>
<gene>
    <name evidence="3" type="ORF">GGX14DRAFT_367474</name>
</gene>
<feature type="domain" description="DUF6535" evidence="2">
    <location>
        <begin position="26"/>
        <end position="164"/>
    </location>
</feature>
<accession>A0AAD6VCU1</accession>
<dbReference type="EMBL" id="JARJCW010000040">
    <property type="protein sequence ID" value="KAJ7206290.1"/>
    <property type="molecule type" value="Genomic_DNA"/>
</dbReference>
<dbReference type="Pfam" id="PF20153">
    <property type="entry name" value="DUF6535"/>
    <property type="match status" value="1"/>
</dbReference>
<keyword evidence="1" id="KW-0472">Membrane</keyword>
<comment type="caution">
    <text evidence="3">The sequence shown here is derived from an EMBL/GenBank/DDBJ whole genome shotgun (WGS) entry which is preliminary data.</text>
</comment>
<proteinExistence type="predicted"/>
<organism evidence="3 4">
    <name type="scientific">Mycena pura</name>
    <dbReference type="NCBI Taxonomy" id="153505"/>
    <lineage>
        <taxon>Eukaryota</taxon>
        <taxon>Fungi</taxon>
        <taxon>Dikarya</taxon>
        <taxon>Basidiomycota</taxon>
        <taxon>Agaricomycotina</taxon>
        <taxon>Agaricomycetes</taxon>
        <taxon>Agaricomycetidae</taxon>
        <taxon>Agaricales</taxon>
        <taxon>Marasmiineae</taxon>
        <taxon>Mycenaceae</taxon>
        <taxon>Mycena</taxon>
    </lineage>
</organism>
<evidence type="ECO:0000313" key="3">
    <source>
        <dbReference type="EMBL" id="KAJ7206290.1"/>
    </source>
</evidence>
<dbReference type="Proteomes" id="UP001219525">
    <property type="component" value="Unassembled WGS sequence"/>
</dbReference>
<keyword evidence="4" id="KW-1185">Reference proteome</keyword>
<feature type="transmembrane region" description="Helical" evidence="1">
    <location>
        <begin position="58"/>
        <end position="79"/>
    </location>
</feature>
<keyword evidence="1" id="KW-1133">Transmembrane helix</keyword>